<reference evidence="1 2" key="1">
    <citation type="journal article" date="2011" name="Biochem. Biophys. Res. Commun.">
        <title>Increased number of Arginine-based salt bridges contributes to the thermotolerance of thermotolerant acetic acid bacteria, Acetobacter tropicalis SKU1100.</title>
        <authorList>
            <person name="Matsutani M."/>
            <person name="Hirakawa H."/>
            <person name="Nishikura M."/>
            <person name="Soemphol W."/>
            <person name="Ali I.A.I."/>
            <person name="Yakushi T."/>
            <person name="Matsushita K."/>
        </authorList>
    </citation>
    <scope>NUCLEOTIDE SEQUENCE [LARGE SCALE GENOMIC DNA]</scope>
    <source>
        <strain evidence="1 2">NBRC 101654</strain>
    </source>
</reference>
<evidence type="ECO:0000313" key="1">
    <source>
        <dbReference type="EMBL" id="GAA10243.1"/>
    </source>
</evidence>
<evidence type="ECO:0000313" key="2">
    <source>
        <dbReference type="Proteomes" id="UP000004319"/>
    </source>
</evidence>
<organism evidence="1 2">
    <name type="scientific">Acetobacter tropicalis NBRC 101654</name>
    <dbReference type="NCBI Taxonomy" id="749388"/>
    <lineage>
        <taxon>Bacteria</taxon>
        <taxon>Pseudomonadati</taxon>
        <taxon>Pseudomonadota</taxon>
        <taxon>Alphaproteobacteria</taxon>
        <taxon>Acetobacterales</taxon>
        <taxon>Acetobacteraceae</taxon>
        <taxon>Acetobacter</taxon>
    </lineage>
</organism>
<accession>F7VIP8</accession>
<protein>
    <submittedName>
        <fullName evidence="1">Uncharacterized protein</fullName>
    </submittedName>
</protein>
<gene>
    <name evidence="1" type="ORF">ATPR_3247</name>
</gene>
<dbReference type="Proteomes" id="UP000004319">
    <property type="component" value="Unassembled WGS sequence"/>
</dbReference>
<proteinExistence type="predicted"/>
<comment type="caution">
    <text evidence="1">The sequence shown here is derived from an EMBL/GenBank/DDBJ whole genome shotgun (WGS) entry which is preliminary data.</text>
</comment>
<dbReference type="EMBL" id="BABS01000195">
    <property type="protein sequence ID" value="GAA10243.1"/>
    <property type="molecule type" value="Genomic_DNA"/>
</dbReference>
<sequence>MGCGAPQEKLSVFLFLSAFAHRFHSNFALAGKYIFCE</sequence>
<dbReference type="AlphaFoldDB" id="F7VIP8"/>
<name>F7VIP8_9PROT</name>